<evidence type="ECO:0000256" key="1">
    <source>
        <dbReference type="SAM" id="Phobius"/>
    </source>
</evidence>
<evidence type="ECO:0000313" key="2">
    <source>
        <dbReference type="EMBL" id="QHT85354.1"/>
    </source>
</evidence>
<organism evidence="2">
    <name type="scientific">viral metagenome</name>
    <dbReference type="NCBI Taxonomy" id="1070528"/>
    <lineage>
        <taxon>unclassified sequences</taxon>
        <taxon>metagenomes</taxon>
        <taxon>organismal metagenomes</taxon>
    </lineage>
</organism>
<sequence>MEWKRDHESILANWCDTAQCYRWLCFASHEKYSKLQYMFSIPTIIMSTVIGAASFTTIATSTQFGAYMPLIIGSVNITIGILNTVQQYFKISEYNEHYRICGLAWAKLERTIEFELSKSREERGPATPFLRKASEDLERLMETTPLFPKEIICVLAIKLQSDQFRNVRTPSVLTDFHPSAEYISSWHKEENSIL</sequence>
<keyword evidence="1" id="KW-0472">Membrane</keyword>
<evidence type="ECO:0008006" key="3">
    <source>
        <dbReference type="Google" id="ProtNLM"/>
    </source>
</evidence>
<dbReference type="AlphaFoldDB" id="A0A6C0HXR7"/>
<proteinExistence type="predicted"/>
<feature type="transmembrane region" description="Helical" evidence="1">
    <location>
        <begin position="37"/>
        <end position="58"/>
    </location>
</feature>
<protein>
    <recommendedName>
        <fullName evidence="3">SMODS and SLOG-associating 2TM effector domain-containing protein</fullName>
    </recommendedName>
</protein>
<name>A0A6C0HXR7_9ZZZZ</name>
<reference evidence="2" key="1">
    <citation type="journal article" date="2020" name="Nature">
        <title>Giant virus diversity and host interactions through global metagenomics.</title>
        <authorList>
            <person name="Schulz F."/>
            <person name="Roux S."/>
            <person name="Paez-Espino D."/>
            <person name="Jungbluth S."/>
            <person name="Walsh D.A."/>
            <person name="Denef V.J."/>
            <person name="McMahon K.D."/>
            <person name="Konstantinidis K.T."/>
            <person name="Eloe-Fadrosh E.A."/>
            <person name="Kyrpides N.C."/>
            <person name="Woyke T."/>
        </authorList>
    </citation>
    <scope>NUCLEOTIDE SEQUENCE</scope>
    <source>
        <strain evidence="2">GVMAG-M-3300023184-17</strain>
    </source>
</reference>
<accession>A0A6C0HXR7</accession>
<keyword evidence="1" id="KW-0812">Transmembrane</keyword>
<keyword evidence="1" id="KW-1133">Transmembrane helix</keyword>
<dbReference type="EMBL" id="MN740041">
    <property type="protein sequence ID" value="QHT85354.1"/>
    <property type="molecule type" value="Genomic_DNA"/>
</dbReference>
<feature type="transmembrane region" description="Helical" evidence="1">
    <location>
        <begin position="64"/>
        <end position="85"/>
    </location>
</feature>